<keyword evidence="2" id="KW-1185">Reference proteome</keyword>
<proteinExistence type="predicted"/>
<dbReference type="SMR" id="G5A168"/>
<dbReference type="Proteomes" id="UP000002640">
    <property type="component" value="Unassembled WGS sequence"/>
</dbReference>
<dbReference type="Gene3D" id="1.20.5.340">
    <property type="match status" value="1"/>
</dbReference>
<dbReference type="KEGG" id="psoj:PHYSODRAFT_337450"/>
<evidence type="ECO:0000313" key="2">
    <source>
        <dbReference type="Proteomes" id="UP000002640"/>
    </source>
</evidence>
<sequence length="103" mass="11664">MIEELRAILSRRQDQAQKHEIKAQNDKIQGQDHKIKAHGGDIKALKYTVNDQDGEIAKLGTKIARLQADKRQHAIKADNAKIAKLEVNLEMTAKDTHALQYKL</sequence>
<reference evidence="1 2" key="1">
    <citation type="journal article" date="2006" name="Science">
        <title>Phytophthora genome sequences uncover evolutionary origins and mechanisms of pathogenesis.</title>
        <authorList>
            <person name="Tyler B.M."/>
            <person name="Tripathy S."/>
            <person name="Zhang X."/>
            <person name="Dehal P."/>
            <person name="Jiang R.H."/>
            <person name="Aerts A."/>
            <person name="Arredondo F.D."/>
            <person name="Baxter L."/>
            <person name="Bensasson D."/>
            <person name="Beynon J.L."/>
            <person name="Chapman J."/>
            <person name="Damasceno C.M."/>
            <person name="Dorrance A.E."/>
            <person name="Dou D."/>
            <person name="Dickerman A.W."/>
            <person name="Dubchak I.L."/>
            <person name="Garbelotto M."/>
            <person name="Gijzen M."/>
            <person name="Gordon S.G."/>
            <person name="Govers F."/>
            <person name="Grunwald N.J."/>
            <person name="Huang W."/>
            <person name="Ivors K.L."/>
            <person name="Jones R.W."/>
            <person name="Kamoun S."/>
            <person name="Krampis K."/>
            <person name="Lamour K.H."/>
            <person name="Lee M.K."/>
            <person name="McDonald W.H."/>
            <person name="Medina M."/>
            <person name="Meijer H.J."/>
            <person name="Nordberg E.K."/>
            <person name="Maclean D.J."/>
            <person name="Ospina-Giraldo M.D."/>
            <person name="Morris P.F."/>
            <person name="Phuntumart V."/>
            <person name="Putnam N.H."/>
            <person name="Rash S."/>
            <person name="Rose J.K."/>
            <person name="Sakihama Y."/>
            <person name="Salamov A.A."/>
            <person name="Savidor A."/>
            <person name="Scheuring C.F."/>
            <person name="Smith B.M."/>
            <person name="Sobral B.W."/>
            <person name="Terry A."/>
            <person name="Torto-Alalibo T.A."/>
            <person name="Win J."/>
            <person name="Xu Z."/>
            <person name="Zhang H."/>
            <person name="Grigoriev I.V."/>
            <person name="Rokhsar D.S."/>
            <person name="Boore J.L."/>
        </authorList>
    </citation>
    <scope>NUCLEOTIDE SEQUENCE [LARGE SCALE GENOMIC DNA]</scope>
    <source>
        <strain evidence="1 2">P6497</strain>
    </source>
</reference>
<gene>
    <name evidence="1" type="ORF">PHYSODRAFT_337450</name>
</gene>
<protein>
    <submittedName>
        <fullName evidence="1">Uncharacterized protein</fullName>
    </submittedName>
</protein>
<evidence type="ECO:0000313" key="1">
    <source>
        <dbReference type="EMBL" id="EGZ10669.1"/>
    </source>
</evidence>
<dbReference type="AlphaFoldDB" id="G5A168"/>
<dbReference type="EMBL" id="JH159158">
    <property type="protein sequence ID" value="EGZ10669.1"/>
    <property type="molecule type" value="Genomic_DNA"/>
</dbReference>
<dbReference type="GeneID" id="20647371"/>
<dbReference type="InParanoid" id="G5A168"/>
<organism evidence="1 2">
    <name type="scientific">Phytophthora sojae (strain P6497)</name>
    <name type="common">Soybean stem and root rot agent</name>
    <name type="synonym">Phytophthora megasperma f. sp. glycines</name>
    <dbReference type="NCBI Taxonomy" id="1094619"/>
    <lineage>
        <taxon>Eukaryota</taxon>
        <taxon>Sar</taxon>
        <taxon>Stramenopiles</taxon>
        <taxon>Oomycota</taxon>
        <taxon>Peronosporomycetes</taxon>
        <taxon>Peronosporales</taxon>
        <taxon>Peronosporaceae</taxon>
        <taxon>Phytophthora</taxon>
    </lineage>
</organism>
<accession>G5A168</accession>
<name>G5A168_PHYSP</name>
<dbReference type="RefSeq" id="XP_009533414.1">
    <property type="nucleotide sequence ID" value="XM_009535119.1"/>
</dbReference>